<sequence>MKYYGTEGILLALHDRGETDRILTFYTKDIGRIDAVAAGIRNSHSKLRGHLGIYNHVRIIVTPGRHYWRLIDAEEIAGREAGADEKARDSFIKMFLKLVSADEPHELLWGELSRLNEITHPAAFAALKIKTLSHLGMFPASQELPRFFTKTAVAWLSGSADGVFLRNPAEATLFEDGIRKILAANHVV</sequence>
<protein>
    <recommendedName>
        <fullName evidence="4">DNA replication/recombination mediator RecO N-terminal domain-containing protein</fullName>
    </recommendedName>
</protein>
<dbReference type="GO" id="GO:0043590">
    <property type="term" value="C:bacterial nucleoid"/>
    <property type="evidence" value="ECO:0007669"/>
    <property type="project" value="TreeGrafter"/>
</dbReference>
<proteinExistence type="predicted"/>
<dbReference type="GO" id="GO:0006310">
    <property type="term" value="P:DNA recombination"/>
    <property type="evidence" value="ECO:0007669"/>
    <property type="project" value="UniProtKB-KW"/>
</dbReference>
<dbReference type="PANTHER" id="PTHR33991:SF1">
    <property type="entry name" value="DNA REPAIR PROTEIN RECO"/>
    <property type="match status" value="1"/>
</dbReference>
<accession>A0A1F5XH38</accession>
<dbReference type="InterPro" id="IPR022572">
    <property type="entry name" value="DNA_rep/recomb_RecO_N"/>
</dbReference>
<dbReference type="InterPro" id="IPR012340">
    <property type="entry name" value="NA-bd_OB-fold"/>
</dbReference>
<name>A0A1F5XH38_9BACT</name>
<evidence type="ECO:0000256" key="3">
    <source>
        <dbReference type="ARBA" id="ARBA00023204"/>
    </source>
</evidence>
<evidence type="ECO:0000256" key="2">
    <source>
        <dbReference type="ARBA" id="ARBA00023172"/>
    </source>
</evidence>
<dbReference type="SUPFAM" id="SSF50249">
    <property type="entry name" value="Nucleic acid-binding proteins"/>
    <property type="match status" value="1"/>
</dbReference>
<evidence type="ECO:0000313" key="5">
    <source>
        <dbReference type="EMBL" id="OGF86801.1"/>
    </source>
</evidence>
<dbReference type="EMBL" id="MFIF01000011">
    <property type="protein sequence ID" value="OGF86801.1"/>
    <property type="molecule type" value="Genomic_DNA"/>
</dbReference>
<dbReference type="PANTHER" id="PTHR33991">
    <property type="entry name" value="DNA REPAIR PROTEIN RECO"/>
    <property type="match status" value="1"/>
</dbReference>
<evidence type="ECO:0000256" key="1">
    <source>
        <dbReference type="ARBA" id="ARBA00022763"/>
    </source>
</evidence>
<dbReference type="Proteomes" id="UP000177346">
    <property type="component" value="Unassembled WGS sequence"/>
</dbReference>
<comment type="caution">
    <text evidence="5">The sequence shown here is derived from an EMBL/GenBank/DDBJ whole genome shotgun (WGS) entry which is preliminary data.</text>
</comment>
<keyword evidence="1" id="KW-0227">DNA damage</keyword>
<reference evidence="5 6" key="1">
    <citation type="journal article" date="2016" name="Nat. Commun.">
        <title>Thousands of microbial genomes shed light on interconnected biogeochemical processes in an aquifer system.</title>
        <authorList>
            <person name="Anantharaman K."/>
            <person name="Brown C.T."/>
            <person name="Hug L.A."/>
            <person name="Sharon I."/>
            <person name="Castelle C.J."/>
            <person name="Probst A.J."/>
            <person name="Thomas B.C."/>
            <person name="Singh A."/>
            <person name="Wilkins M.J."/>
            <person name="Karaoz U."/>
            <person name="Brodie E.L."/>
            <person name="Williams K.H."/>
            <person name="Hubbard S.S."/>
            <person name="Banfield J.F."/>
        </authorList>
    </citation>
    <scope>NUCLEOTIDE SEQUENCE [LARGE SCALE GENOMIC DNA]</scope>
</reference>
<feature type="domain" description="DNA replication/recombination mediator RecO N-terminal" evidence="4">
    <location>
        <begin position="1"/>
        <end position="75"/>
    </location>
</feature>
<dbReference type="GO" id="GO:0006302">
    <property type="term" value="P:double-strand break repair"/>
    <property type="evidence" value="ECO:0007669"/>
    <property type="project" value="TreeGrafter"/>
</dbReference>
<dbReference type="AlphaFoldDB" id="A0A1F5XH38"/>
<evidence type="ECO:0000259" key="4">
    <source>
        <dbReference type="Pfam" id="PF11967"/>
    </source>
</evidence>
<gene>
    <name evidence="5" type="ORF">A3B19_01940</name>
</gene>
<keyword evidence="3" id="KW-0234">DNA repair</keyword>
<dbReference type="Gene3D" id="2.40.50.140">
    <property type="entry name" value="Nucleic acid-binding proteins"/>
    <property type="match status" value="1"/>
</dbReference>
<organism evidence="5 6">
    <name type="scientific">Candidatus Giovannonibacteria bacterium RIFCSPLOWO2_01_FULL_46_32</name>
    <dbReference type="NCBI Taxonomy" id="1798353"/>
    <lineage>
        <taxon>Bacteria</taxon>
        <taxon>Candidatus Giovannoniibacteriota</taxon>
    </lineage>
</organism>
<dbReference type="Pfam" id="PF11967">
    <property type="entry name" value="RecO_N"/>
    <property type="match status" value="1"/>
</dbReference>
<evidence type="ECO:0000313" key="6">
    <source>
        <dbReference type="Proteomes" id="UP000177346"/>
    </source>
</evidence>
<keyword evidence="2" id="KW-0233">DNA recombination</keyword>
<dbReference type="InterPro" id="IPR003717">
    <property type="entry name" value="RecO"/>
</dbReference>